<keyword evidence="5" id="KW-0645">Protease</keyword>
<dbReference type="SUPFAM" id="SSF52743">
    <property type="entry name" value="Subtilisin-like"/>
    <property type="match status" value="1"/>
</dbReference>
<evidence type="ECO:0000313" key="6">
    <source>
        <dbReference type="Proteomes" id="UP000653305"/>
    </source>
</evidence>
<dbReference type="OrthoDB" id="206201at2759"/>
<dbReference type="Pfam" id="PF00082">
    <property type="entry name" value="Peptidase_S8"/>
    <property type="match status" value="1"/>
</dbReference>
<evidence type="ECO:0000256" key="3">
    <source>
        <dbReference type="PROSITE-ProRule" id="PRU01240"/>
    </source>
</evidence>
<dbReference type="Gene3D" id="3.40.50.200">
    <property type="entry name" value="Peptidase S8/S53 domain"/>
    <property type="match status" value="1"/>
</dbReference>
<dbReference type="InterPro" id="IPR000209">
    <property type="entry name" value="Peptidase_S8/S53_dom"/>
</dbReference>
<evidence type="ECO:0000256" key="1">
    <source>
        <dbReference type="ARBA" id="ARBA00011073"/>
    </source>
</evidence>
<feature type="non-terminal residue" evidence="5">
    <location>
        <position position="1"/>
    </location>
</feature>
<comment type="caution">
    <text evidence="3">Lacks conserved residue(s) required for the propagation of feature annotation.</text>
</comment>
<sequence length="159" mass="16408">RDTEGHGSHTLSTAGGNFVPGANVFGFANGTAKGGSPSARVAAYKVCWTVNETGACFDVDILAAFDKAIHDGVDVLSVSVGGDPEPFETDSIAIGSFHAVMHGIVVVSSAGNEGPGPGTVSNIAPWLITVGASTIDRRFLSYVILGNKIRLRVSEALFF</sequence>
<dbReference type="InterPro" id="IPR045051">
    <property type="entry name" value="SBT"/>
</dbReference>
<feature type="domain" description="Peptidase S8/S53" evidence="4">
    <location>
        <begin position="2"/>
        <end position="134"/>
    </location>
</feature>
<keyword evidence="6" id="KW-1185">Reference proteome</keyword>
<dbReference type="GO" id="GO:0006508">
    <property type="term" value="P:proteolysis"/>
    <property type="evidence" value="ECO:0007669"/>
    <property type="project" value="UniProtKB-KW"/>
</dbReference>
<keyword evidence="2" id="KW-0732">Signal</keyword>
<protein>
    <submittedName>
        <fullName evidence="5">Subtilisin-like protease sbt5.3</fullName>
    </submittedName>
</protein>
<dbReference type="InterPro" id="IPR036852">
    <property type="entry name" value="Peptidase_S8/S53_dom_sf"/>
</dbReference>
<organism evidence="5 6">
    <name type="scientific">Phtheirospermum japonicum</name>
    <dbReference type="NCBI Taxonomy" id="374723"/>
    <lineage>
        <taxon>Eukaryota</taxon>
        <taxon>Viridiplantae</taxon>
        <taxon>Streptophyta</taxon>
        <taxon>Embryophyta</taxon>
        <taxon>Tracheophyta</taxon>
        <taxon>Spermatophyta</taxon>
        <taxon>Magnoliopsida</taxon>
        <taxon>eudicotyledons</taxon>
        <taxon>Gunneridae</taxon>
        <taxon>Pentapetalae</taxon>
        <taxon>asterids</taxon>
        <taxon>lamiids</taxon>
        <taxon>Lamiales</taxon>
        <taxon>Orobanchaceae</taxon>
        <taxon>Orobanchaceae incertae sedis</taxon>
        <taxon>Phtheirospermum</taxon>
    </lineage>
</organism>
<evidence type="ECO:0000256" key="2">
    <source>
        <dbReference type="ARBA" id="ARBA00022729"/>
    </source>
</evidence>
<evidence type="ECO:0000313" key="5">
    <source>
        <dbReference type="EMBL" id="GFP88251.1"/>
    </source>
</evidence>
<comment type="similarity">
    <text evidence="1 3">Belongs to the peptidase S8 family.</text>
</comment>
<dbReference type="PANTHER" id="PTHR10795">
    <property type="entry name" value="PROPROTEIN CONVERTASE SUBTILISIN/KEXIN"/>
    <property type="match status" value="1"/>
</dbReference>
<keyword evidence="5" id="KW-0378">Hydrolase</keyword>
<reference evidence="5" key="1">
    <citation type="submission" date="2020-07" db="EMBL/GenBank/DDBJ databases">
        <title>Ethylene signaling mediates host invasion by parasitic plants.</title>
        <authorList>
            <person name="Yoshida S."/>
        </authorList>
    </citation>
    <scope>NUCLEOTIDE SEQUENCE</scope>
    <source>
        <strain evidence="5">Okayama</strain>
    </source>
</reference>
<dbReference type="PROSITE" id="PS51892">
    <property type="entry name" value="SUBTILASE"/>
    <property type="match status" value="1"/>
</dbReference>
<accession>A0A830C1S5</accession>
<dbReference type="EMBL" id="BMAC01000166">
    <property type="protein sequence ID" value="GFP88251.1"/>
    <property type="molecule type" value="Genomic_DNA"/>
</dbReference>
<evidence type="ECO:0000259" key="4">
    <source>
        <dbReference type="Pfam" id="PF00082"/>
    </source>
</evidence>
<dbReference type="AlphaFoldDB" id="A0A830C1S5"/>
<name>A0A830C1S5_9LAMI</name>
<gene>
    <name evidence="5" type="ORF">PHJA_000968800</name>
</gene>
<comment type="caution">
    <text evidence="5">The sequence shown here is derived from an EMBL/GenBank/DDBJ whole genome shotgun (WGS) entry which is preliminary data.</text>
</comment>
<dbReference type="Proteomes" id="UP000653305">
    <property type="component" value="Unassembled WGS sequence"/>
</dbReference>
<proteinExistence type="inferred from homology"/>
<dbReference type="GO" id="GO:0004252">
    <property type="term" value="F:serine-type endopeptidase activity"/>
    <property type="evidence" value="ECO:0007669"/>
    <property type="project" value="InterPro"/>
</dbReference>